<accession>A0A9P7VP62</accession>
<dbReference type="Proteomes" id="UP000812287">
    <property type="component" value="Unassembled WGS sequence"/>
</dbReference>
<reference evidence="2" key="1">
    <citation type="submission" date="2020-11" db="EMBL/GenBank/DDBJ databases">
        <title>Adaptations for nitrogen fixation in a non-lichenized fungal sporocarp promotes dispersal by wood-feeding termites.</title>
        <authorList>
            <consortium name="DOE Joint Genome Institute"/>
            <person name="Koch R.A."/>
            <person name="Yoon G."/>
            <person name="Arayal U."/>
            <person name="Lail K."/>
            <person name="Amirebrahimi M."/>
            <person name="Labutti K."/>
            <person name="Lipzen A."/>
            <person name="Riley R."/>
            <person name="Barry K."/>
            <person name="Henrissat B."/>
            <person name="Grigoriev I.V."/>
            <person name="Herr J.R."/>
            <person name="Aime M.C."/>
        </authorList>
    </citation>
    <scope>NUCLEOTIDE SEQUENCE</scope>
    <source>
        <strain evidence="2">MCA 3950</strain>
    </source>
</reference>
<feature type="chain" id="PRO_5040368137" description="Secreted protein" evidence="1">
    <location>
        <begin position="23"/>
        <end position="180"/>
    </location>
</feature>
<evidence type="ECO:0000313" key="2">
    <source>
        <dbReference type="EMBL" id="KAG7443444.1"/>
    </source>
</evidence>
<name>A0A9P7VP62_9AGAR</name>
<organism evidence="2 3">
    <name type="scientific">Guyanagaster necrorhizus</name>
    <dbReference type="NCBI Taxonomy" id="856835"/>
    <lineage>
        <taxon>Eukaryota</taxon>
        <taxon>Fungi</taxon>
        <taxon>Dikarya</taxon>
        <taxon>Basidiomycota</taxon>
        <taxon>Agaricomycotina</taxon>
        <taxon>Agaricomycetes</taxon>
        <taxon>Agaricomycetidae</taxon>
        <taxon>Agaricales</taxon>
        <taxon>Marasmiineae</taxon>
        <taxon>Physalacriaceae</taxon>
        <taxon>Guyanagaster</taxon>
    </lineage>
</organism>
<keyword evidence="3" id="KW-1185">Reference proteome</keyword>
<dbReference type="EMBL" id="MU250545">
    <property type="protein sequence ID" value="KAG7443444.1"/>
    <property type="molecule type" value="Genomic_DNA"/>
</dbReference>
<evidence type="ECO:0000313" key="3">
    <source>
        <dbReference type="Proteomes" id="UP000812287"/>
    </source>
</evidence>
<gene>
    <name evidence="2" type="ORF">BT62DRAFT_331787</name>
</gene>
<protein>
    <recommendedName>
        <fullName evidence="4">Secreted protein</fullName>
    </recommendedName>
</protein>
<evidence type="ECO:0000256" key="1">
    <source>
        <dbReference type="SAM" id="SignalP"/>
    </source>
</evidence>
<feature type="signal peptide" evidence="1">
    <location>
        <begin position="1"/>
        <end position="22"/>
    </location>
</feature>
<dbReference type="GeneID" id="66102826"/>
<sequence length="180" mass="20057">MLRPSRAFGLWILLRHTITSLALFLGDAGPPPPLRHEEARQHQTVAVPSPHAGNNIGSSLRDSHAYPRHFLSSSLIHHANESEPSFIEDHPPLTHNESLFNTRHRDVNLFFAAGQPRSLSLAHAQLPFDWCTYSPLQPAPAPAPAPAHRRISSERAFCKSLHSLILIDLAQGHGRRKRVI</sequence>
<proteinExistence type="predicted"/>
<dbReference type="RefSeq" id="XP_043036944.1">
    <property type="nucleotide sequence ID" value="XM_043180530.1"/>
</dbReference>
<evidence type="ECO:0008006" key="4">
    <source>
        <dbReference type="Google" id="ProtNLM"/>
    </source>
</evidence>
<keyword evidence="1" id="KW-0732">Signal</keyword>
<comment type="caution">
    <text evidence="2">The sequence shown here is derived from an EMBL/GenBank/DDBJ whole genome shotgun (WGS) entry which is preliminary data.</text>
</comment>
<dbReference type="AlphaFoldDB" id="A0A9P7VP62"/>